<dbReference type="EMBL" id="OU899034">
    <property type="protein sequence ID" value="CAH1714763.1"/>
    <property type="molecule type" value="Genomic_DNA"/>
</dbReference>
<dbReference type="Proteomes" id="UP001154329">
    <property type="component" value="Chromosome 1"/>
</dbReference>
<protein>
    <submittedName>
        <fullName evidence="1">Uncharacterized protein</fullName>
    </submittedName>
</protein>
<dbReference type="PROSITE" id="PS51257">
    <property type="entry name" value="PROKAR_LIPOPROTEIN"/>
    <property type="match status" value="1"/>
</dbReference>
<reference evidence="1" key="1">
    <citation type="submission" date="2022-02" db="EMBL/GenBank/DDBJ databases">
        <authorList>
            <person name="King R."/>
        </authorList>
    </citation>
    <scope>NUCLEOTIDE SEQUENCE</scope>
</reference>
<name>A0A9P0IRB5_APHGO</name>
<dbReference type="AlphaFoldDB" id="A0A9P0IRB5"/>
<evidence type="ECO:0000313" key="2">
    <source>
        <dbReference type="Proteomes" id="UP001154329"/>
    </source>
</evidence>
<gene>
    <name evidence="1" type="ORF">APHIGO_LOCUS2912</name>
</gene>
<evidence type="ECO:0000313" key="1">
    <source>
        <dbReference type="EMBL" id="CAH1714763.1"/>
    </source>
</evidence>
<keyword evidence="2" id="KW-1185">Reference proteome</keyword>
<proteinExistence type="predicted"/>
<sequence length="109" mass="12683">MYTERPIWLHFMARIQKRSVSLSGVFFLSCCCCCRRACLSSPPPRSIVYNTHAVIVLCRVVVRHIKRLAHIIYKPRAGKVKLVVAKPDLRGVPYIAFSIVFFYNYNCRY</sequence>
<reference evidence="1" key="2">
    <citation type="submission" date="2022-10" db="EMBL/GenBank/DDBJ databases">
        <authorList>
            <consortium name="ENA_rothamsted_submissions"/>
            <consortium name="culmorum"/>
            <person name="King R."/>
        </authorList>
    </citation>
    <scope>NUCLEOTIDE SEQUENCE</scope>
</reference>
<accession>A0A9P0IRB5</accession>
<organism evidence="1 2">
    <name type="scientific">Aphis gossypii</name>
    <name type="common">Cotton aphid</name>
    <dbReference type="NCBI Taxonomy" id="80765"/>
    <lineage>
        <taxon>Eukaryota</taxon>
        <taxon>Metazoa</taxon>
        <taxon>Ecdysozoa</taxon>
        <taxon>Arthropoda</taxon>
        <taxon>Hexapoda</taxon>
        <taxon>Insecta</taxon>
        <taxon>Pterygota</taxon>
        <taxon>Neoptera</taxon>
        <taxon>Paraneoptera</taxon>
        <taxon>Hemiptera</taxon>
        <taxon>Sternorrhyncha</taxon>
        <taxon>Aphidomorpha</taxon>
        <taxon>Aphidoidea</taxon>
        <taxon>Aphididae</taxon>
        <taxon>Aphidini</taxon>
        <taxon>Aphis</taxon>
        <taxon>Aphis</taxon>
    </lineage>
</organism>